<sequence length="2422" mass="272980">MNTLPPSTPFSVPGLNSDDITFLAFVRSLIDEHLNDEHLRIPSSDKDKWIAILDGLIDNVLVPLPLPDSASWNSIQERILLLDVVLEVMLRVLSCVDGIYTNSESFLRKIFVRLLDLCWVMEVWTEVEVDCGEELFSPIYMKDKAFGTLINLLRGLDDSPVHSEQQEPSWKTLRSILKETLDVSSDLIAPDASLMNVTIISVFSKPRIVRLQDTGEEFKNSASNITVTSVARIPSFLAVVVHILLQTLCPPLKFQWFLADIIRRIVSFSRDFLFYCLGPACVTTSTIRSKTIMSLLSSTNPLRGMKEFSNIGTNLPECLLQIRLESGLKLEWEPVDSHLTDFFKQEEPTSGSRALIISVIHRLQMHNWVSTEKGLRSLLLSYLINTLPRMDADLLASVREAIEKADDGPERNALLTSIHALCDQSLISTKPKAVIGRLALPPHIWRQRVRDSVQAIISPDVLSWMEDDDASSESHICQRFLYEIKLRFYKRPLNCSPQSRIAIAEKLEGLPCLLVLCDKTDCLNMTTNIDSLELAPYLPLISELLKGSEEQMTSDVRKRVYLALCAIYKHHSGTEQLNSFVELTFRGMNDTDRSVRVNAGHAMSALVRNYGQHEGLKHTQSIFDRLYQCFEISKNPVRETLLIAVGSMGKTNNPDVLGQVLCLLIAQLGRQNPVIKGAACMNVLSLARYFEKAPYSLILPYLDHIAPFMIKRLPTEPDLLGEACRVMSIAPADFIVITLPRTLPSVFAECNRRVLDAMTQELSTKASLLFIKHSHNILAYIFRLPEQVSTTKALNFVIQVLTEATSSTPDIETSLSNSSIDILSVVRSCLVPMLAELVVVMGDEQPEVAEQGIIALNRVKNIVLSNKKGGSSTNLGTFLKTHMLGLISEVNEMLQDVQGKKTVAIKRKILRSLGALVEQADIAINNVAPQIMATFQTMVSIPELSEVTLESWYKFLTTLGTAELGPHVGPTSAAIVASWTIFSEHARTVAFQALEYIVCSLGPDLRQHLEEIVDLSVIEELEPLYIRLKTLRGRSSSEQELQRILNQSSSDNPTVTTQALRELKTFMMKEHKDYIRQITSGDIFDPRVGQILASLFTTACRDNGDGSEGIRLLSFECIGVLGAVDPDRCEIPYRNTNMVVMKNFTDEGESMVFALHLIQDLLVSAFRSTSDIKYQSHLAYSIQELLKFCQFTPALVTTGGASVTIKARNRWNSLPKHVLETVTPLLEGRFKLTNSSNTNIQHPIYPTQSTYREWIQLWTTHLITRASGDTAQRIFGVFRSAVRNKDVVVAHHILPHLVLNILISGNDDDAVSVRTEILTVLEDQVDLESNSTSDKKLLSAQAVFMLLDHLNKWVRVVRQELSSKKSDSKRARPDRANLQVEEQLLRLDSILSNIDQNLMAKAAFQCKAFARSLMNFEQQIVTLQERGAGQKDLSEYYEKLHEIYAHLDEPDGMEGVSTLILAPSLEHQIRQHESTGRWTSAQSCWEPRLQESPNNVDFHLGLLRCLRNLGHYDTLRTHVAGVLTRHPDWETTLAAFQAESAWMVGAWDDVQRLVERIDSQTSSMVMARVLLAMRTGNTTSIAESLSQARSILGAPITAAGVKGYRRSYEAVLDLHLIHELELIYSATCSLPPGSQDNIRQERRRAIADLSKTLSSRLNITLPTFRSREPLLSMRRTAFSLSKNPRLGLSREIGKSWLASAKIARKAKQWQTAYSAVLQAQQSKAPYSFIESAKLLKTSGEPLRALNELENSIKHLGLFDTQVLDLTAEPDSNRMKAKIQLLRARWMNESDRFDLTAIYKIFQEATSLQDSWESAHYYVGQFHDECFKALSSSEQSKRGLKMNMYTIRSFSRAILHGSKFVYQTVPRMLTIWLDLGEDKNLCLHDPFRKMTADISRAMKDAPVYKWFTAFPQIVSRVAHENPDVYNILSRLIITVMEAYPNQVLWLFTSVVESTKSNRKTRGKGILDQLGSNPHNRRSQVATLINQSQAMTKELLALCDHFVDENKSTLSMSKDFPRLKAMGNSSLIIPLQESLTASLPPPTSDESMHQPFPLDVPTFKSFADEIEVMRSLAKPRKITIQGSNGQIYMFLGKPKDDLRKDARLMDLNAIINKLLKGNPESRRRQLHIRTYGVVALNEECGFIQWVPNTIPIRPVLYKYYEARRVKGWSGELAEVFRRIKEANDQDAAMLFQTKVLSTFKPVFHEWFIETFPEPTAWLASRLTYGRTAAVMSIVGFILGLGDRHCENILLDTNSGDVVHVDFNCLFEKGKTLDTPERVPFRLTQNVIDGLGVSGVEGVFRISCEVTLQLLRDNKDSLMSVLDAFVHDPLVEWEDEKRKLDRDTSRKAHAHSSKNKVDTRALAKSALNPIERKLKGIYSPKNSPNNARERHEKEVSTSSLVQMLIQEATDFSNLAKMYPGWAPWH</sequence>
<dbReference type="InterPro" id="IPR036940">
    <property type="entry name" value="PI3/4_kinase_cat_sf"/>
</dbReference>
<feature type="region of interest" description="Disordered" evidence="14">
    <location>
        <begin position="2334"/>
        <end position="2355"/>
    </location>
</feature>
<evidence type="ECO:0000256" key="12">
    <source>
        <dbReference type="ARBA" id="ARBA00047899"/>
    </source>
</evidence>
<gene>
    <name evidence="18" type="ORF">M413DRAFT_441630</name>
</gene>
<dbReference type="InterPro" id="IPR012993">
    <property type="entry name" value="UME"/>
</dbReference>
<keyword evidence="9" id="KW-0067">ATP-binding</keyword>
<keyword evidence="19" id="KW-1185">Reference proteome</keyword>
<evidence type="ECO:0000313" key="19">
    <source>
        <dbReference type="Proteomes" id="UP000053424"/>
    </source>
</evidence>
<keyword evidence="11" id="KW-0539">Nucleus</keyword>
<dbReference type="EC" id="2.7.11.1" evidence="3"/>
<evidence type="ECO:0000256" key="1">
    <source>
        <dbReference type="ARBA" id="ARBA00004123"/>
    </source>
</evidence>
<keyword evidence="8" id="KW-0418">Kinase</keyword>
<dbReference type="Pfam" id="PF23593">
    <property type="entry name" value="HEAT_ATR"/>
    <property type="match status" value="1"/>
</dbReference>
<evidence type="ECO:0000256" key="8">
    <source>
        <dbReference type="ARBA" id="ARBA00022777"/>
    </source>
</evidence>
<evidence type="ECO:0000256" key="2">
    <source>
        <dbReference type="ARBA" id="ARBA00010769"/>
    </source>
</evidence>
<evidence type="ECO:0000256" key="11">
    <source>
        <dbReference type="ARBA" id="ARBA00023242"/>
    </source>
</evidence>
<dbReference type="InterPro" id="IPR057564">
    <property type="entry name" value="HEAT_ATR"/>
</dbReference>
<reference evidence="19" key="2">
    <citation type="submission" date="2015-01" db="EMBL/GenBank/DDBJ databases">
        <title>Evolutionary Origins and Diversification of the Mycorrhizal Mutualists.</title>
        <authorList>
            <consortium name="DOE Joint Genome Institute"/>
            <consortium name="Mycorrhizal Genomics Consortium"/>
            <person name="Kohler A."/>
            <person name="Kuo A."/>
            <person name="Nagy L.G."/>
            <person name="Floudas D."/>
            <person name="Copeland A."/>
            <person name="Barry K.W."/>
            <person name="Cichocki N."/>
            <person name="Veneault-Fourrey C."/>
            <person name="LaButti K."/>
            <person name="Lindquist E.A."/>
            <person name="Lipzen A."/>
            <person name="Lundell T."/>
            <person name="Morin E."/>
            <person name="Murat C."/>
            <person name="Riley R."/>
            <person name="Ohm R."/>
            <person name="Sun H."/>
            <person name="Tunlid A."/>
            <person name="Henrissat B."/>
            <person name="Grigoriev I.V."/>
            <person name="Hibbett D.S."/>
            <person name="Martin F."/>
        </authorList>
    </citation>
    <scope>NUCLEOTIDE SEQUENCE [LARGE SCALE GENOMIC DNA]</scope>
    <source>
        <strain evidence="19">h7</strain>
    </source>
</reference>
<dbReference type="InterPro" id="IPR016024">
    <property type="entry name" value="ARM-type_fold"/>
</dbReference>
<dbReference type="GO" id="GO:0005524">
    <property type="term" value="F:ATP binding"/>
    <property type="evidence" value="ECO:0007669"/>
    <property type="project" value="UniProtKB-KW"/>
</dbReference>
<dbReference type="GO" id="GO:0004674">
    <property type="term" value="F:protein serine/threonine kinase activity"/>
    <property type="evidence" value="ECO:0007669"/>
    <property type="project" value="UniProtKB-KW"/>
</dbReference>
<dbReference type="PANTHER" id="PTHR11139:SF125">
    <property type="entry name" value="SERINE_THREONINE-PROTEIN KINASE MEC1"/>
    <property type="match status" value="1"/>
</dbReference>
<dbReference type="PROSITE" id="PS51189">
    <property type="entry name" value="FAT"/>
    <property type="match status" value="1"/>
</dbReference>
<dbReference type="Pfam" id="PF25030">
    <property type="entry name" value="M-HEAT_ATR"/>
    <property type="match status" value="1"/>
</dbReference>
<dbReference type="GO" id="GO:0006281">
    <property type="term" value="P:DNA repair"/>
    <property type="evidence" value="ECO:0007669"/>
    <property type="project" value="UniProtKB-KW"/>
</dbReference>
<dbReference type="InterPro" id="IPR011989">
    <property type="entry name" value="ARM-like"/>
</dbReference>
<dbReference type="HOGENOM" id="CLU_000178_2_5_1"/>
<dbReference type="Proteomes" id="UP000053424">
    <property type="component" value="Unassembled WGS sequence"/>
</dbReference>
<evidence type="ECO:0000256" key="9">
    <source>
        <dbReference type="ARBA" id="ARBA00022840"/>
    </source>
</evidence>
<dbReference type="Gene3D" id="1.25.40.10">
    <property type="entry name" value="Tetratricopeptide repeat domain"/>
    <property type="match status" value="1"/>
</dbReference>
<evidence type="ECO:0000256" key="14">
    <source>
        <dbReference type="SAM" id="MobiDB-lite"/>
    </source>
</evidence>
<reference evidence="18 19" key="1">
    <citation type="submission" date="2014-04" db="EMBL/GenBank/DDBJ databases">
        <authorList>
            <consortium name="DOE Joint Genome Institute"/>
            <person name="Kuo A."/>
            <person name="Gay G."/>
            <person name="Dore J."/>
            <person name="Kohler A."/>
            <person name="Nagy L.G."/>
            <person name="Floudas D."/>
            <person name="Copeland A."/>
            <person name="Barry K.W."/>
            <person name="Cichocki N."/>
            <person name="Veneault-Fourrey C."/>
            <person name="LaButti K."/>
            <person name="Lindquist E.A."/>
            <person name="Lipzen A."/>
            <person name="Lundell T."/>
            <person name="Morin E."/>
            <person name="Murat C."/>
            <person name="Sun H."/>
            <person name="Tunlid A."/>
            <person name="Henrissat B."/>
            <person name="Grigoriev I.V."/>
            <person name="Hibbett D.S."/>
            <person name="Martin F."/>
            <person name="Nordberg H.P."/>
            <person name="Cantor M.N."/>
            <person name="Hua S.X."/>
        </authorList>
    </citation>
    <scope>NUCLEOTIDE SEQUENCE [LARGE SCALE GENOMIC DNA]</scope>
    <source>
        <strain evidence="19">h7</strain>
    </source>
</reference>
<dbReference type="CDD" id="cd00892">
    <property type="entry name" value="PIKKc_ATR"/>
    <property type="match status" value="1"/>
</dbReference>
<comment type="subcellular location">
    <subcellularLocation>
        <location evidence="1">Nucleus</location>
    </subcellularLocation>
</comment>
<evidence type="ECO:0000259" key="16">
    <source>
        <dbReference type="PROSITE" id="PS51189"/>
    </source>
</evidence>
<keyword evidence="5" id="KW-0808">Transferase</keyword>
<dbReference type="STRING" id="686832.A0A0C2Y9N3"/>
<dbReference type="SMART" id="SM00146">
    <property type="entry name" value="PI3Kc"/>
    <property type="match status" value="1"/>
</dbReference>
<dbReference type="InterPro" id="IPR050517">
    <property type="entry name" value="DDR_Repair_Kinase"/>
</dbReference>
<dbReference type="Pfam" id="PF00454">
    <property type="entry name" value="PI3_PI4_kinase"/>
    <property type="match status" value="1"/>
</dbReference>
<comment type="catalytic activity">
    <reaction evidence="12">
        <text>L-threonyl-[protein] + ATP = O-phospho-L-threonyl-[protein] + ADP + H(+)</text>
        <dbReference type="Rhea" id="RHEA:46608"/>
        <dbReference type="Rhea" id="RHEA-COMP:11060"/>
        <dbReference type="Rhea" id="RHEA-COMP:11605"/>
        <dbReference type="ChEBI" id="CHEBI:15378"/>
        <dbReference type="ChEBI" id="CHEBI:30013"/>
        <dbReference type="ChEBI" id="CHEBI:30616"/>
        <dbReference type="ChEBI" id="CHEBI:61977"/>
        <dbReference type="ChEBI" id="CHEBI:456216"/>
        <dbReference type="EC" id="2.7.11.1"/>
    </reaction>
</comment>
<dbReference type="Pfam" id="PF08064">
    <property type="entry name" value="UME"/>
    <property type="match status" value="1"/>
</dbReference>
<dbReference type="InterPro" id="IPR011990">
    <property type="entry name" value="TPR-like_helical_dom_sf"/>
</dbReference>
<dbReference type="InterPro" id="IPR003152">
    <property type="entry name" value="FATC_dom"/>
</dbReference>
<dbReference type="InterPro" id="IPR014009">
    <property type="entry name" value="PIK_FAT"/>
</dbReference>
<dbReference type="InterPro" id="IPR056802">
    <property type="entry name" value="ATR-like_M-HEAT"/>
</dbReference>
<keyword evidence="6" id="KW-0547">Nucleotide-binding</keyword>
<evidence type="ECO:0000259" key="15">
    <source>
        <dbReference type="PROSITE" id="PS50290"/>
    </source>
</evidence>
<dbReference type="PROSITE" id="PS51190">
    <property type="entry name" value="FATC"/>
    <property type="match status" value="1"/>
</dbReference>
<dbReference type="Gene3D" id="1.10.1070.11">
    <property type="entry name" value="Phosphatidylinositol 3-/4-kinase, catalytic domain"/>
    <property type="match status" value="1"/>
</dbReference>
<evidence type="ECO:0000256" key="7">
    <source>
        <dbReference type="ARBA" id="ARBA00022763"/>
    </source>
</evidence>
<dbReference type="InterPro" id="IPR003151">
    <property type="entry name" value="PIK-rel_kinase_FAT"/>
</dbReference>
<dbReference type="GO" id="GO:0005634">
    <property type="term" value="C:nucleus"/>
    <property type="evidence" value="ECO:0007669"/>
    <property type="project" value="UniProtKB-SubCell"/>
</dbReference>
<comment type="catalytic activity">
    <reaction evidence="13">
        <text>L-seryl-[protein] + ATP = O-phospho-L-seryl-[protein] + ADP + H(+)</text>
        <dbReference type="Rhea" id="RHEA:17989"/>
        <dbReference type="Rhea" id="RHEA-COMP:9863"/>
        <dbReference type="Rhea" id="RHEA-COMP:11604"/>
        <dbReference type="ChEBI" id="CHEBI:15378"/>
        <dbReference type="ChEBI" id="CHEBI:29999"/>
        <dbReference type="ChEBI" id="CHEBI:30616"/>
        <dbReference type="ChEBI" id="CHEBI:83421"/>
        <dbReference type="ChEBI" id="CHEBI:456216"/>
        <dbReference type="EC" id="2.7.11.1"/>
    </reaction>
</comment>
<dbReference type="OrthoDB" id="381190at2759"/>
<keyword evidence="4" id="KW-0723">Serine/threonine-protein kinase</keyword>
<accession>A0A0C2Y9N3</accession>
<feature type="region of interest" description="Disordered" evidence="14">
    <location>
        <begin position="2370"/>
        <end position="2391"/>
    </location>
</feature>
<evidence type="ECO:0000313" key="18">
    <source>
        <dbReference type="EMBL" id="KIM46538.1"/>
    </source>
</evidence>
<dbReference type="Gene3D" id="1.25.10.10">
    <property type="entry name" value="Leucine-rich Repeat Variant"/>
    <property type="match status" value="2"/>
</dbReference>
<organism evidence="18 19">
    <name type="scientific">Hebeloma cylindrosporum</name>
    <dbReference type="NCBI Taxonomy" id="76867"/>
    <lineage>
        <taxon>Eukaryota</taxon>
        <taxon>Fungi</taxon>
        <taxon>Dikarya</taxon>
        <taxon>Basidiomycota</taxon>
        <taxon>Agaricomycotina</taxon>
        <taxon>Agaricomycetes</taxon>
        <taxon>Agaricomycetidae</taxon>
        <taxon>Agaricales</taxon>
        <taxon>Agaricineae</taxon>
        <taxon>Hymenogastraceae</taxon>
        <taxon>Hebeloma</taxon>
    </lineage>
</organism>
<evidence type="ECO:0000256" key="4">
    <source>
        <dbReference type="ARBA" id="ARBA00022527"/>
    </source>
</evidence>
<feature type="domain" description="FATC" evidence="17">
    <location>
        <begin position="2390"/>
        <end position="2422"/>
    </location>
</feature>
<name>A0A0C2Y9N3_HEBCY</name>
<dbReference type="SMART" id="SM01343">
    <property type="entry name" value="FATC"/>
    <property type="match status" value="1"/>
</dbReference>
<dbReference type="PANTHER" id="PTHR11139">
    <property type="entry name" value="ATAXIA TELANGIECTASIA MUTATED ATM -RELATED"/>
    <property type="match status" value="1"/>
</dbReference>
<evidence type="ECO:0000259" key="17">
    <source>
        <dbReference type="PROSITE" id="PS51190"/>
    </source>
</evidence>
<dbReference type="GO" id="GO:0005694">
    <property type="term" value="C:chromosome"/>
    <property type="evidence" value="ECO:0007669"/>
    <property type="project" value="TreeGrafter"/>
</dbReference>
<dbReference type="InterPro" id="IPR011009">
    <property type="entry name" value="Kinase-like_dom_sf"/>
</dbReference>
<evidence type="ECO:0000256" key="5">
    <source>
        <dbReference type="ARBA" id="ARBA00022679"/>
    </source>
</evidence>
<dbReference type="PROSITE" id="PS00916">
    <property type="entry name" value="PI3_4_KINASE_2"/>
    <property type="match status" value="1"/>
</dbReference>
<dbReference type="Pfam" id="PF02260">
    <property type="entry name" value="FATC"/>
    <property type="match status" value="1"/>
</dbReference>
<comment type="similarity">
    <text evidence="2">Belongs to the PI3/PI4-kinase family. ATM subfamily.</text>
</comment>
<dbReference type="SUPFAM" id="SSF48371">
    <property type="entry name" value="ARM repeat"/>
    <property type="match status" value="2"/>
</dbReference>
<dbReference type="GO" id="GO:0000723">
    <property type="term" value="P:telomere maintenance"/>
    <property type="evidence" value="ECO:0007669"/>
    <property type="project" value="TreeGrafter"/>
</dbReference>
<evidence type="ECO:0000256" key="3">
    <source>
        <dbReference type="ARBA" id="ARBA00012513"/>
    </source>
</evidence>
<dbReference type="InterPro" id="IPR018936">
    <property type="entry name" value="PI3/4_kinase_CS"/>
</dbReference>
<dbReference type="EMBL" id="KN831771">
    <property type="protein sequence ID" value="KIM46538.1"/>
    <property type="molecule type" value="Genomic_DNA"/>
</dbReference>
<dbReference type="GO" id="GO:0000077">
    <property type="term" value="P:DNA damage checkpoint signaling"/>
    <property type="evidence" value="ECO:0007669"/>
    <property type="project" value="TreeGrafter"/>
</dbReference>
<feature type="domain" description="FAT" evidence="16">
    <location>
        <begin position="1398"/>
        <end position="1952"/>
    </location>
</feature>
<dbReference type="SMART" id="SM00802">
    <property type="entry name" value="UME"/>
    <property type="match status" value="1"/>
</dbReference>
<feature type="domain" description="PI3K/PI4K catalytic" evidence="15">
    <location>
        <begin position="2060"/>
        <end position="2372"/>
    </location>
</feature>
<keyword evidence="10" id="KW-0234">DNA repair</keyword>
<proteinExistence type="inferred from homology"/>
<evidence type="ECO:0000256" key="6">
    <source>
        <dbReference type="ARBA" id="ARBA00022741"/>
    </source>
</evidence>
<evidence type="ECO:0000256" key="13">
    <source>
        <dbReference type="ARBA" id="ARBA00048679"/>
    </source>
</evidence>
<dbReference type="PROSITE" id="PS50290">
    <property type="entry name" value="PI3_4_KINASE_3"/>
    <property type="match status" value="1"/>
</dbReference>
<evidence type="ECO:0000256" key="10">
    <source>
        <dbReference type="ARBA" id="ARBA00023204"/>
    </source>
</evidence>
<dbReference type="Pfam" id="PF02259">
    <property type="entry name" value="FAT"/>
    <property type="match status" value="1"/>
</dbReference>
<dbReference type="SUPFAM" id="SSF56112">
    <property type="entry name" value="Protein kinase-like (PK-like)"/>
    <property type="match status" value="1"/>
</dbReference>
<keyword evidence="7" id="KW-0227">DNA damage</keyword>
<feature type="compositionally biased region" description="Basic and acidic residues" evidence="14">
    <location>
        <begin position="2334"/>
        <end position="2343"/>
    </location>
</feature>
<protein>
    <recommendedName>
        <fullName evidence="3">non-specific serine/threonine protein kinase</fullName>
        <ecNumber evidence="3">2.7.11.1</ecNumber>
    </recommendedName>
</protein>
<dbReference type="Gene3D" id="3.30.1010.10">
    <property type="entry name" value="Phosphatidylinositol 3-kinase Catalytic Subunit, Chain A, domain 4"/>
    <property type="match status" value="1"/>
</dbReference>
<dbReference type="InterPro" id="IPR000403">
    <property type="entry name" value="PI3/4_kinase_cat_dom"/>
</dbReference>